<reference evidence="1 5" key="1">
    <citation type="submission" date="2020-01" db="EMBL/GenBank/DDBJ databases">
        <authorList>
            <person name="Mishra B."/>
        </authorList>
    </citation>
    <scope>NUCLEOTIDE SEQUENCE [LARGE SCALE GENOMIC DNA]</scope>
</reference>
<sequence length="93" mass="10484">MVDVGGYSSLPLRNSNGQASLALPPPLPWLLTNLAILAITDLLSSKDWVKTIINPPRRMSYVVRSRLPVKRRLKLDPSAKLYFPCELLESHHH</sequence>
<dbReference type="Proteomes" id="UP000467841">
    <property type="component" value="Unassembled WGS sequence"/>
</dbReference>
<evidence type="ECO:0000313" key="1">
    <source>
        <dbReference type="EMBL" id="CAA7042163.1"/>
    </source>
</evidence>
<accession>A0A6D2JFB7</accession>
<evidence type="ECO:0000313" key="4">
    <source>
        <dbReference type="EMBL" id="CAA7061269.1"/>
    </source>
</evidence>
<keyword evidence="5" id="KW-1185">Reference proteome</keyword>
<protein>
    <submittedName>
        <fullName evidence="1">Uncharacterized protein</fullName>
    </submittedName>
</protein>
<organism evidence="1 5">
    <name type="scientific">Microthlaspi erraticum</name>
    <dbReference type="NCBI Taxonomy" id="1685480"/>
    <lineage>
        <taxon>Eukaryota</taxon>
        <taxon>Viridiplantae</taxon>
        <taxon>Streptophyta</taxon>
        <taxon>Embryophyta</taxon>
        <taxon>Tracheophyta</taxon>
        <taxon>Spermatophyta</taxon>
        <taxon>Magnoliopsida</taxon>
        <taxon>eudicotyledons</taxon>
        <taxon>Gunneridae</taxon>
        <taxon>Pentapetalae</taxon>
        <taxon>rosids</taxon>
        <taxon>malvids</taxon>
        <taxon>Brassicales</taxon>
        <taxon>Brassicaceae</taxon>
        <taxon>Coluteocarpeae</taxon>
        <taxon>Microthlaspi</taxon>
    </lineage>
</organism>
<dbReference type="EMBL" id="CACVBM020001862">
    <property type="protein sequence ID" value="CAA7061269.1"/>
    <property type="molecule type" value="Genomic_DNA"/>
</dbReference>
<dbReference type="EMBL" id="CACVBM020001262">
    <property type="protein sequence ID" value="CAA7042163.1"/>
    <property type="molecule type" value="Genomic_DNA"/>
</dbReference>
<dbReference type="AlphaFoldDB" id="A0A6D2JFB7"/>
<dbReference type="EMBL" id="CACVBM020001473">
    <property type="protein sequence ID" value="CAA7051246.1"/>
    <property type="molecule type" value="Genomic_DNA"/>
</dbReference>
<evidence type="ECO:0000313" key="5">
    <source>
        <dbReference type="Proteomes" id="UP000467841"/>
    </source>
</evidence>
<name>A0A6D2JFB7_9BRAS</name>
<proteinExistence type="predicted"/>
<evidence type="ECO:0000313" key="3">
    <source>
        <dbReference type="EMBL" id="CAA7051246.1"/>
    </source>
</evidence>
<dbReference type="EMBL" id="CACVBM020001296">
    <property type="protein sequence ID" value="CAA7044370.1"/>
    <property type="molecule type" value="Genomic_DNA"/>
</dbReference>
<gene>
    <name evidence="1" type="ORF">MERR_LOCUS29398</name>
    <name evidence="2" type="ORF">MERR_LOCUS31605</name>
    <name evidence="3" type="ORF">MERR_LOCUS38481</name>
    <name evidence="4" type="ORF">MERR_LOCUS48505</name>
</gene>
<evidence type="ECO:0000313" key="2">
    <source>
        <dbReference type="EMBL" id="CAA7044370.1"/>
    </source>
</evidence>